<dbReference type="AlphaFoldDB" id="X1DQP7"/>
<feature type="non-terminal residue" evidence="1">
    <location>
        <position position="1"/>
    </location>
</feature>
<proteinExistence type="predicted"/>
<protein>
    <submittedName>
        <fullName evidence="1">Uncharacterized protein</fullName>
    </submittedName>
</protein>
<name>X1DQP7_9ZZZZ</name>
<organism evidence="1">
    <name type="scientific">marine sediment metagenome</name>
    <dbReference type="NCBI Taxonomy" id="412755"/>
    <lineage>
        <taxon>unclassified sequences</taxon>
        <taxon>metagenomes</taxon>
        <taxon>ecological metagenomes</taxon>
    </lineage>
</organism>
<evidence type="ECO:0000313" key="1">
    <source>
        <dbReference type="EMBL" id="GAH10560.1"/>
    </source>
</evidence>
<dbReference type="EMBL" id="BART01037739">
    <property type="protein sequence ID" value="GAH10560.1"/>
    <property type="molecule type" value="Genomic_DNA"/>
</dbReference>
<sequence>FKCSGQLFYGYASTSLDDMLKVNGYDSNFDGSKPLGDVECGLRLDKIGTKFVLDKNLRLVEHIHHRISPEVLWGTPEKGGDFRSNYSLMILNQNKNLIKANDYRLTKEELEWIVEHGTHWSVPRPEEGSSRHQLLMDWYNNPPMYDLR</sequence>
<accession>X1DQP7</accession>
<gene>
    <name evidence="1" type="ORF">S01H4_62986</name>
</gene>
<comment type="caution">
    <text evidence="1">The sequence shown here is derived from an EMBL/GenBank/DDBJ whole genome shotgun (WGS) entry which is preliminary data.</text>
</comment>
<reference evidence="1" key="1">
    <citation type="journal article" date="2014" name="Front. Microbiol.">
        <title>High frequency of phylogenetically diverse reductive dehalogenase-homologous genes in deep subseafloor sedimentary metagenomes.</title>
        <authorList>
            <person name="Kawai M."/>
            <person name="Futagami T."/>
            <person name="Toyoda A."/>
            <person name="Takaki Y."/>
            <person name="Nishi S."/>
            <person name="Hori S."/>
            <person name="Arai W."/>
            <person name="Tsubouchi T."/>
            <person name="Morono Y."/>
            <person name="Uchiyama I."/>
            <person name="Ito T."/>
            <person name="Fujiyama A."/>
            <person name="Inagaki F."/>
            <person name="Takami H."/>
        </authorList>
    </citation>
    <scope>NUCLEOTIDE SEQUENCE</scope>
    <source>
        <strain evidence="1">Expedition CK06-06</strain>
    </source>
</reference>
<feature type="non-terminal residue" evidence="1">
    <location>
        <position position="148"/>
    </location>
</feature>